<dbReference type="SUPFAM" id="SSF53335">
    <property type="entry name" value="S-adenosyl-L-methionine-dependent methyltransferases"/>
    <property type="match status" value="1"/>
</dbReference>
<dbReference type="EMBL" id="ANHY01000049">
    <property type="protein sequence ID" value="EKV25911.1"/>
    <property type="molecule type" value="Genomic_DNA"/>
</dbReference>
<comment type="caution">
    <text evidence="2">The sequence shown here is derived from an EMBL/GenBank/DDBJ whole genome shotgun (WGS) entry which is preliminary data.</text>
</comment>
<accession>K9HAU8</accession>
<evidence type="ECO:0000313" key="2">
    <source>
        <dbReference type="EMBL" id="EKV25911.1"/>
    </source>
</evidence>
<dbReference type="AlphaFoldDB" id="K9HAU8"/>
<evidence type="ECO:0000259" key="1">
    <source>
        <dbReference type="Pfam" id="PF08241"/>
    </source>
</evidence>
<dbReference type="RefSeq" id="WP_009543016.1">
    <property type="nucleotide sequence ID" value="NZ_ANHY01000049.1"/>
</dbReference>
<dbReference type="Pfam" id="PF08241">
    <property type="entry name" value="Methyltransf_11"/>
    <property type="match status" value="1"/>
</dbReference>
<dbReference type="eggNOG" id="COG2230">
    <property type="taxonomic scope" value="Bacteria"/>
</dbReference>
<keyword evidence="3" id="KW-1185">Reference proteome</keyword>
<dbReference type="Proteomes" id="UP000009881">
    <property type="component" value="Unassembled WGS sequence"/>
</dbReference>
<dbReference type="InterPro" id="IPR029063">
    <property type="entry name" value="SAM-dependent_MTases_sf"/>
</dbReference>
<reference evidence="2 3" key="1">
    <citation type="journal article" date="2013" name="Genome Announc.">
        <title>Draft Genome Sequence of an Alphaproteobacterium, Caenispirillum salinarum AK4(T), Isolated from a Solar Saltern.</title>
        <authorList>
            <person name="Khatri I."/>
            <person name="Singh A."/>
            <person name="Korpole S."/>
            <person name="Pinnaka A.K."/>
            <person name="Subramanian S."/>
        </authorList>
    </citation>
    <scope>NUCLEOTIDE SEQUENCE [LARGE SCALE GENOMIC DNA]</scope>
    <source>
        <strain evidence="2 3">AK4</strain>
    </source>
</reference>
<feature type="domain" description="Methyltransferase type 11" evidence="1">
    <location>
        <begin position="143"/>
        <end position="194"/>
    </location>
</feature>
<dbReference type="CDD" id="cd02440">
    <property type="entry name" value="AdoMet_MTases"/>
    <property type="match status" value="1"/>
</dbReference>
<dbReference type="InterPro" id="IPR013216">
    <property type="entry name" value="Methyltransf_11"/>
</dbReference>
<dbReference type="OrthoDB" id="7171187at2"/>
<proteinExistence type="predicted"/>
<organism evidence="2 3">
    <name type="scientific">Caenispirillum salinarum AK4</name>
    <dbReference type="NCBI Taxonomy" id="1238182"/>
    <lineage>
        <taxon>Bacteria</taxon>
        <taxon>Pseudomonadati</taxon>
        <taxon>Pseudomonadota</taxon>
        <taxon>Alphaproteobacteria</taxon>
        <taxon>Rhodospirillales</taxon>
        <taxon>Novispirillaceae</taxon>
        <taxon>Caenispirillum</taxon>
    </lineage>
</organism>
<dbReference type="STRING" id="1238182.C882_3396"/>
<name>K9HAU8_9PROT</name>
<gene>
    <name evidence="2" type="ORF">C882_3396</name>
</gene>
<evidence type="ECO:0000313" key="3">
    <source>
        <dbReference type="Proteomes" id="UP000009881"/>
    </source>
</evidence>
<dbReference type="Gene3D" id="3.40.50.150">
    <property type="entry name" value="Vaccinia Virus protein VP39"/>
    <property type="match status" value="1"/>
</dbReference>
<sequence length="311" mass="34445">MSLRKAVPWWGRYYGKLILSALPVPYSMWRRLGLFRHGDMNDPAPAFEKFRSHFESAHAVRPIPENFTALELGPGDSLFSAVATRGWGGAGSVLLDAGAFAVRDVPAYRNAARLLAEQGRQSAAFAAVQEATDFDAVLSALNARYLTGGTASMAEIPDASVDFIWSCVVLEHVPREEFDIMAREMRRVLRPGGVMGHSIDLRDHMGGGLNNLRFPAEAWETARIRDAGLYTNRLGYRDILEAFRNAGFAWKIGKVDRWPAPPLPRARMQPEFRGRSDEDLTIAGFDIVLWPADDGADVARVATDRKEDAEA</sequence>
<protein>
    <recommendedName>
        <fullName evidence="1">Methyltransferase type 11 domain-containing protein</fullName>
    </recommendedName>
</protein>
<dbReference type="GO" id="GO:0008757">
    <property type="term" value="F:S-adenosylmethionine-dependent methyltransferase activity"/>
    <property type="evidence" value="ECO:0007669"/>
    <property type="project" value="InterPro"/>
</dbReference>